<geneLocation type="plasmid" evidence="9">
    <name>psth1</name>
</geneLocation>
<feature type="transmembrane region" description="Helical" evidence="6">
    <location>
        <begin position="48"/>
        <end position="70"/>
    </location>
</feature>
<evidence type="ECO:0000256" key="7">
    <source>
        <dbReference type="SAM" id="SignalP"/>
    </source>
</evidence>
<reference evidence="8 9" key="1">
    <citation type="submission" date="2017-03" db="EMBL/GenBank/DDBJ databases">
        <title>Full genome sequence of a non-lethal Shewanella isolate that potentiates virulence of Vibio parahaemolyticus causing acute hepatopancreatic necrosis disease (AHPND) in shrimp.</title>
        <authorList>
            <person name="Prachumwat A."/>
            <person name="Sritunyalucksana K."/>
        </authorList>
    </citation>
    <scope>NUCLEOTIDE SEQUENCE [LARGE SCALE GENOMIC DNA]</scope>
    <source>
        <strain evidence="8 9">TH2012</strain>
        <plasmid evidence="9">psth1</plasmid>
    </source>
</reference>
<dbReference type="Pfam" id="PF04610">
    <property type="entry name" value="TrbL"/>
    <property type="match status" value="1"/>
</dbReference>
<feature type="compositionally biased region" description="Low complexity" evidence="5">
    <location>
        <begin position="395"/>
        <end position="405"/>
    </location>
</feature>
<feature type="compositionally biased region" description="Low complexity" evidence="5">
    <location>
        <begin position="343"/>
        <end position="372"/>
    </location>
</feature>
<keyword evidence="7" id="KW-0732">Signal</keyword>
<feature type="chain" id="PRO_5045193981" evidence="7">
    <location>
        <begin position="19"/>
        <end position="452"/>
    </location>
</feature>
<dbReference type="InterPro" id="IPR007688">
    <property type="entry name" value="Conjugal_tfr_TrbL/VirB6"/>
</dbReference>
<evidence type="ECO:0000256" key="3">
    <source>
        <dbReference type="ARBA" id="ARBA00022989"/>
    </source>
</evidence>
<evidence type="ECO:0000256" key="6">
    <source>
        <dbReference type="SAM" id="Phobius"/>
    </source>
</evidence>
<name>A0ABM7DXR9_9GAMM</name>
<evidence type="ECO:0000256" key="2">
    <source>
        <dbReference type="ARBA" id="ARBA00022692"/>
    </source>
</evidence>
<accession>A0ABM7DXR9</accession>
<sequence length="452" mass="47695">MRLAITMFLLLLMPSAYAQGIPESGAINELLRTFETAAGQWPPILRQYATYVFVALVTISWAWTFFWMAFKEANFTELLAELTRRSLMIGFFYWLLMDGTWIAQQIVEGFQFLATALTGRHIHPSSIFDIGFSLASEIIKKLSWTQIGDSIGFVLAGLGILIVFAFITLEMLLVIIQYYIMLNLGVIMMGLLGHEWSREYAINYFRLMLGLGVKFLSMQMIVVLSMTVMQGWLQASSLTWTQVLVILPCVIVIWGLVREVPALAQSLISGSDSTTGNAMAGAMQAAATTAAIAAGAYAGAAAIGGAGVGGAANMGSLLRNSWAQANAADSDPATSQLPDGDSESGASSGSTGSSNASSELPRSHGNNSSSGNVDGGNVQGSISGSPSSSPPASGPPQSKLATAGKAAKIAGAAIAKETLSSAKNAFLAGLKRPIEARQDTVIGRAANSLKKE</sequence>
<dbReference type="InterPro" id="IPR014150">
    <property type="entry name" value="Conjugal_tfr_TrbL"/>
</dbReference>
<evidence type="ECO:0000313" key="9">
    <source>
        <dbReference type="Proteomes" id="UP000278437"/>
    </source>
</evidence>
<feature type="signal peptide" evidence="7">
    <location>
        <begin position="1"/>
        <end position="18"/>
    </location>
</feature>
<evidence type="ECO:0000256" key="5">
    <source>
        <dbReference type="SAM" id="MobiDB-lite"/>
    </source>
</evidence>
<feature type="transmembrane region" description="Helical" evidence="6">
    <location>
        <begin position="175"/>
        <end position="192"/>
    </location>
</feature>
<evidence type="ECO:0000313" key="8">
    <source>
        <dbReference type="EMBL" id="AZQ13324.1"/>
    </source>
</evidence>
<proteinExistence type="predicted"/>
<dbReference type="EMBL" id="CP020374">
    <property type="protein sequence ID" value="AZQ13324.1"/>
    <property type="molecule type" value="Genomic_DNA"/>
</dbReference>
<gene>
    <name evidence="8" type="ORF">STH12_04298</name>
</gene>
<evidence type="ECO:0000256" key="4">
    <source>
        <dbReference type="ARBA" id="ARBA00023136"/>
    </source>
</evidence>
<comment type="subcellular location">
    <subcellularLocation>
        <location evidence="1">Membrane</location>
        <topology evidence="1">Multi-pass membrane protein</topology>
    </subcellularLocation>
</comment>
<protein>
    <submittedName>
        <fullName evidence="8">TrbL/VirB6 plasmid conjugal transfer protein</fullName>
    </submittedName>
</protein>
<dbReference type="NCBIfam" id="TIGR02783">
    <property type="entry name" value="TrbL_P"/>
    <property type="match status" value="1"/>
</dbReference>
<evidence type="ECO:0000256" key="1">
    <source>
        <dbReference type="ARBA" id="ARBA00004141"/>
    </source>
</evidence>
<keyword evidence="4 6" id="KW-0472">Membrane</keyword>
<organism evidence="8 9">
    <name type="scientific">Shewanella khirikhana</name>
    <dbReference type="NCBI Taxonomy" id="1965282"/>
    <lineage>
        <taxon>Bacteria</taxon>
        <taxon>Pseudomonadati</taxon>
        <taxon>Pseudomonadota</taxon>
        <taxon>Gammaproteobacteria</taxon>
        <taxon>Alteromonadales</taxon>
        <taxon>Shewanellaceae</taxon>
        <taxon>Shewanella</taxon>
    </lineage>
</organism>
<keyword evidence="8" id="KW-0614">Plasmid</keyword>
<feature type="region of interest" description="Disordered" evidence="5">
    <location>
        <begin position="327"/>
        <end position="405"/>
    </location>
</feature>
<keyword evidence="3 6" id="KW-1133">Transmembrane helix</keyword>
<keyword evidence="9" id="KW-1185">Reference proteome</keyword>
<dbReference type="Proteomes" id="UP000278437">
    <property type="component" value="Plasmid pSTH1"/>
</dbReference>
<dbReference type="RefSeq" id="WP_126169662.1">
    <property type="nucleotide sequence ID" value="NZ_CP020374.1"/>
</dbReference>
<feature type="transmembrane region" description="Helical" evidence="6">
    <location>
        <begin position="151"/>
        <end position="169"/>
    </location>
</feature>
<feature type="transmembrane region" description="Helical" evidence="6">
    <location>
        <begin position="204"/>
        <end position="226"/>
    </location>
</feature>
<keyword evidence="2 6" id="KW-0812">Transmembrane</keyword>
<feature type="transmembrane region" description="Helical" evidence="6">
    <location>
        <begin position="238"/>
        <end position="257"/>
    </location>
</feature>